<dbReference type="EMBL" id="FOIQ01000005">
    <property type="protein sequence ID" value="SEW19162.1"/>
    <property type="molecule type" value="Genomic_DNA"/>
</dbReference>
<evidence type="ECO:0000313" key="8">
    <source>
        <dbReference type="Proteomes" id="UP000199373"/>
    </source>
</evidence>
<evidence type="ECO:0000256" key="1">
    <source>
        <dbReference type="ARBA" id="ARBA00004141"/>
    </source>
</evidence>
<accession>A0A1I0PXH4</accession>
<feature type="transmembrane region" description="Helical" evidence="5">
    <location>
        <begin position="130"/>
        <end position="149"/>
    </location>
</feature>
<reference evidence="7 8" key="1">
    <citation type="submission" date="2016-10" db="EMBL/GenBank/DDBJ databases">
        <authorList>
            <person name="de Groot N.N."/>
        </authorList>
    </citation>
    <scope>NUCLEOTIDE SEQUENCE [LARGE SCALE GENOMIC DNA]</scope>
    <source>
        <strain evidence="7 8">TC2-24</strain>
    </source>
</reference>
<feature type="transmembrane region" description="Helical" evidence="5">
    <location>
        <begin position="57"/>
        <end position="78"/>
    </location>
</feature>
<dbReference type="GO" id="GO:0030416">
    <property type="term" value="P:methylamine metabolic process"/>
    <property type="evidence" value="ECO:0007669"/>
    <property type="project" value="InterPro"/>
</dbReference>
<evidence type="ECO:0000256" key="4">
    <source>
        <dbReference type="ARBA" id="ARBA00023136"/>
    </source>
</evidence>
<evidence type="ECO:0000256" key="3">
    <source>
        <dbReference type="ARBA" id="ARBA00022989"/>
    </source>
</evidence>
<keyword evidence="2 5" id="KW-0812">Transmembrane</keyword>
<comment type="subcellular location">
    <subcellularLocation>
        <location evidence="1">Membrane</location>
        <topology evidence="1">Multi-pass membrane protein</topology>
    </subcellularLocation>
</comment>
<keyword evidence="8" id="KW-1185">Reference proteome</keyword>
<feature type="transmembrane region" description="Helical" evidence="5">
    <location>
        <begin position="85"/>
        <end position="103"/>
    </location>
</feature>
<dbReference type="Pfam" id="PF07291">
    <property type="entry name" value="MauE"/>
    <property type="match status" value="1"/>
</dbReference>
<evidence type="ECO:0000259" key="6">
    <source>
        <dbReference type="Pfam" id="PF07291"/>
    </source>
</evidence>
<evidence type="ECO:0000256" key="5">
    <source>
        <dbReference type="SAM" id="Phobius"/>
    </source>
</evidence>
<dbReference type="GO" id="GO:0016020">
    <property type="term" value="C:membrane"/>
    <property type="evidence" value="ECO:0007669"/>
    <property type="project" value="UniProtKB-SubCell"/>
</dbReference>
<protein>
    <recommendedName>
        <fullName evidence="6">Methylamine utilisation protein MauE domain-containing protein</fullName>
    </recommendedName>
</protein>
<evidence type="ECO:0000256" key="2">
    <source>
        <dbReference type="ARBA" id="ARBA00022692"/>
    </source>
</evidence>
<keyword evidence="4 5" id="KW-0472">Membrane</keyword>
<proteinExistence type="predicted"/>
<gene>
    <name evidence="7" type="ORF">SAMN04487850_2027</name>
</gene>
<organism evidence="7 8">
    <name type="scientific">Prevotella aff. ruminicola Tc2-24</name>
    <dbReference type="NCBI Taxonomy" id="81582"/>
    <lineage>
        <taxon>Bacteria</taxon>
        <taxon>Pseudomonadati</taxon>
        <taxon>Bacteroidota</taxon>
        <taxon>Bacteroidia</taxon>
        <taxon>Bacteroidales</taxon>
        <taxon>Prevotellaceae</taxon>
        <taxon>Prevotella</taxon>
    </lineage>
</organism>
<feature type="domain" description="Methylamine utilisation protein MauE" evidence="6">
    <location>
        <begin position="13"/>
        <end position="145"/>
    </location>
</feature>
<evidence type="ECO:0000313" key="7">
    <source>
        <dbReference type="EMBL" id="SEW19162.1"/>
    </source>
</evidence>
<keyword evidence="3 5" id="KW-1133">Transmembrane helix</keyword>
<dbReference type="InterPro" id="IPR009908">
    <property type="entry name" value="Methylamine_util_MauE"/>
</dbReference>
<sequence length="162" mass="18384">MIFSIYNIKVKHLKQILFFAFGAIFIFSAISKAINIPSFSLVINSYCGLLGIDGLYSYTRLFAITICAFEFLIGIGAFIKPCQRVLIWVYPAVMAFFVYITYINYTDLYGGIESCGCFGELIHFTPASSFYKNIVLLGLSLILLAIHLWQTSIYRKSRYENG</sequence>
<name>A0A1I0PXH4_9BACT</name>
<dbReference type="AlphaFoldDB" id="A0A1I0PXH4"/>
<dbReference type="Proteomes" id="UP000199373">
    <property type="component" value="Unassembled WGS sequence"/>
</dbReference>